<accession>A0ABX7VAT5</accession>
<sequence>MKEKALLVMAHQGRSYIKLIRAYLDALNVTCLVVSSQPRDEQDLALLREHSAQVWVLPEPYISAQGVADVLQEASQNYEVLNTLATFEAYRLIMAQANQQLSGLDADPQALALCMDKFACRQALHAQSLSEVESFILDDAVLTQLQQGSQPYFIKPRRGAGSFACFRLSPQLQMADVQRLQAQMQDDKQFAAIFNGQFDFMAESFIAGEEFSFETLVLDDECYVIGAHAKYLQESMGTTLEVSNSLPASNLSDAEQRSGEAFVAACLKGLGLNQGAYHIETRFDRQRNHWEIIEINTRMGGALINQSVEVFTNGESFLKLWIELLCLHCDRTPLKEKLAGLRESQRRASRDIDFASVFISRYGEPGKTLTHLNIDRVSRQPDIIEIPVRVGTQLAASERGIFLCNALWRVTLNELPKSLKTLPAMFDAGMEVGYAD</sequence>
<keyword evidence="3 4" id="KW-0067">ATP-binding</keyword>
<dbReference type="PANTHER" id="PTHR43585">
    <property type="entry name" value="FUMIPYRROLE BIOSYNTHESIS PROTEIN C"/>
    <property type="match status" value="1"/>
</dbReference>
<keyword evidence="1" id="KW-0436">Ligase</keyword>
<dbReference type="EMBL" id="CP072425">
    <property type="protein sequence ID" value="QTL36857.1"/>
    <property type="molecule type" value="Genomic_DNA"/>
</dbReference>
<dbReference type="SUPFAM" id="SSF56059">
    <property type="entry name" value="Glutathione synthetase ATP-binding domain-like"/>
    <property type="match status" value="1"/>
</dbReference>
<name>A0ABX7VAT5_9GAMM</name>
<reference evidence="6 7" key="1">
    <citation type="submission" date="2021-03" db="EMBL/GenBank/DDBJ databases">
        <title>Complete Genome of Pseudoalteromonas viridis Strain BBR56, a new biocontrol bacterial candidate.</title>
        <authorList>
            <person name="Handayani D.P."/>
            <person name="Isnansetyo A."/>
            <person name="Istiqomah I."/>
            <person name="Jumina J."/>
        </authorList>
    </citation>
    <scope>NUCLEOTIDE SEQUENCE [LARGE SCALE GENOMIC DNA]</scope>
    <source>
        <strain evidence="6 7">BBR56</strain>
    </source>
</reference>
<evidence type="ECO:0000259" key="5">
    <source>
        <dbReference type="PROSITE" id="PS50975"/>
    </source>
</evidence>
<gene>
    <name evidence="6" type="ORF">J5X90_07520</name>
</gene>
<dbReference type="PANTHER" id="PTHR43585:SF2">
    <property type="entry name" value="ATP-GRASP ENZYME FSQD"/>
    <property type="match status" value="1"/>
</dbReference>
<dbReference type="InterPro" id="IPR052032">
    <property type="entry name" value="ATP-dep_AA_Ligase"/>
</dbReference>
<keyword evidence="2 4" id="KW-0547">Nucleotide-binding</keyword>
<dbReference type="Pfam" id="PF13535">
    <property type="entry name" value="ATP-grasp_4"/>
    <property type="match status" value="1"/>
</dbReference>
<evidence type="ECO:0000313" key="6">
    <source>
        <dbReference type="EMBL" id="QTL36857.1"/>
    </source>
</evidence>
<evidence type="ECO:0000313" key="7">
    <source>
        <dbReference type="Proteomes" id="UP000665025"/>
    </source>
</evidence>
<dbReference type="Proteomes" id="UP000665025">
    <property type="component" value="Chromosome 1"/>
</dbReference>
<organism evidence="6 7">
    <name type="scientific">Pseudoalteromonas viridis</name>
    <dbReference type="NCBI Taxonomy" id="339617"/>
    <lineage>
        <taxon>Bacteria</taxon>
        <taxon>Pseudomonadati</taxon>
        <taxon>Pseudomonadota</taxon>
        <taxon>Gammaproteobacteria</taxon>
        <taxon>Alteromonadales</taxon>
        <taxon>Pseudoalteromonadaceae</taxon>
        <taxon>Pseudoalteromonas</taxon>
    </lineage>
</organism>
<evidence type="ECO:0000256" key="1">
    <source>
        <dbReference type="ARBA" id="ARBA00022598"/>
    </source>
</evidence>
<evidence type="ECO:0000256" key="4">
    <source>
        <dbReference type="PROSITE-ProRule" id="PRU00409"/>
    </source>
</evidence>
<protein>
    <submittedName>
        <fullName evidence="6">ATP-grasp domain-containing protein</fullName>
    </submittedName>
</protein>
<evidence type="ECO:0000256" key="3">
    <source>
        <dbReference type="ARBA" id="ARBA00022840"/>
    </source>
</evidence>
<keyword evidence="7" id="KW-1185">Reference proteome</keyword>
<dbReference type="Gene3D" id="3.30.470.20">
    <property type="entry name" value="ATP-grasp fold, B domain"/>
    <property type="match status" value="1"/>
</dbReference>
<feature type="domain" description="ATP-grasp" evidence="5">
    <location>
        <begin position="121"/>
        <end position="326"/>
    </location>
</feature>
<proteinExistence type="predicted"/>
<dbReference type="PROSITE" id="PS50975">
    <property type="entry name" value="ATP_GRASP"/>
    <property type="match status" value="1"/>
</dbReference>
<evidence type="ECO:0000256" key="2">
    <source>
        <dbReference type="ARBA" id="ARBA00022741"/>
    </source>
</evidence>
<dbReference type="InterPro" id="IPR011761">
    <property type="entry name" value="ATP-grasp"/>
</dbReference>
<dbReference type="RefSeq" id="WP_209053256.1">
    <property type="nucleotide sequence ID" value="NZ_CP072425.1"/>
</dbReference>